<evidence type="ECO:0000313" key="3">
    <source>
        <dbReference type="Proteomes" id="UP001595923"/>
    </source>
</evidence>
<feature type="region of interest" description="Disordered" evidence="1">
    <location>
        <begin position="1"/>
        <end position="76"/>
    </location>
</feature>
<gene>
    <name evidence="2" type="ORF">ACFO4E_26935</name>
</gene>
<reference evidence="3" key="1">
    <citation type="journal article" date="2019" name="Int. J. Syst. Evol. Microbiol.">
        <title>The Global Catalogue of Microorganisms (GCM) 10K type strain sequencing project: providing services to taxonomists for standard genome sequencing and annotation.</title>
        <authorList>
            <consortium name="The Broad Institute Genomics Platform"/>
            <consortium name="The Broad Institute Genome Sequencing Center for Infectious Disease"/>
            <person name="Wu L."/>
            <person name="Ma J."/>
        </authorList>
    </citation>
    <scope>NUCLEOTIDE SEQUENCE [LARGE SCALE GENOMIC DNA]</scope>
    <source>
        <strain evidence="3">XZYJ18</strain>
    </source>
</reference>
<evidence type="ECO:0000256" key="1">
    <source>
        <dbReference type="SAM" id="MobiDB-lite"/>
    </source>
</evidence>
<proteinExistence type="predicted"/>
<keyword evidence="3" id="KW-1185">Reference proteome</keyword>
<feature type="compositionally biased region" description="Low complexity" evidence="1">
    <location>
        <begin position="31"/>
        <end position="53"/>
    </location>
</feature>
<dbReference type="InterPro" id="IPR007922">
    <property type="entry name" value="DciA-like"/>
</dbReference>
<dbReference type="Proteomes" id="UP001595923">
    <property type="component" value="Unassembled WGS sequence"/>
</dbReference>
<evidence type="ECO:0000313" key="2">
    <source>
        <dbReference type="EMBL" id="MFC4565509.1"/>
    </source>
</evidence>
<dbReference type="Pfam" id="PF05258">
    <property type="entry name" value="DciA"/>
    <property type="match status" value="1"/>
</dbReference>
<dbReference type="PANTHER" id="PTHR36456">
    <property type="entry name" value="UPF0232 PROTEIN SCO3875"/>
    <property type="match status" value="1"/>
</dbReference>
<comment type="caution">
    <text evidence="2">The sequence shown here is derived from an EMBL/GenBank/DDBJ whole genome shotgun (WGS) entry which is preliminary data.</text>
</comment>
<accession>A0ABV9E4K7</accession>
<organism evidence="2 3">
    <name type="scientific">Nocardiopsis mangrovi</name>
    <dbReference type="NCBI Taxonomy" id="1179818"/>
    <lineage>
        <taxon>Bacteria</taxon>
        <taxon>Bacillati</taxon>
        <taxon>Actinomycetota</taxon>
        <taxon>Actinomycetes</taxon>
        <taxon>Streptosporangiales</taxon>
        <taxon>Nocardiopsidaceae</taxon>
        <taxon>Nocardiopsis</taxon>
    </lineage>
</organism>
<dbReference type="PANTHER" id="PTHR36456:SF1">
    <property type="entry name" value="UPF0232 PROTEIN SCO3875"/>
    <property type="match status" value="1"/>
</dbReference>
<dbReference type="EMBL" id="JBHSFQ010000039">
    <property type="protein sequence ID" value="MFC4565509.1"/>
    <property type="molecule type" value="Genomic_DNA"/>
</dbReference>
<dbReference type="RefSeq" id="WP_378579543.1">
    <property type="nucleotide sequence ID" value="NZ_JBHSFQ010000039.1"/>
</dbReference>
<name>A0ABV9E4K7_9ACTN</name>
<sequence>MTSPPNSGAPGSGWPRGRSPVTDEHDPGRPADPAAAAPTGADLARQALAQARAAARERGAVPDSRPRRVRRGPLRSRNEPQLFGEAARAWLIDHGWQEQVAIGGVFGRWADIVGEFNAQHLRPVTYDAGELVIAADSATMAAHARAMTRDLLRRINEELGHGTVQRIRVQGPGRGRGPGPRRAG</sequence>
<protein>
    <submittedName>
        <fullName evidence="2">DUF721 domain-containing protein</fullName>
    </submittedName>
</protein>
<feature type="compositionally biased region" description="Basic and acidic residues" evidence="1">
    <location>
        <begin position="54"/>
        <end position="66"/>
    </location>
</feature>